<gene>
    <name evidence="2" type="ORF">RMR22_28225</name>
</gene>
<evidence type="ECO:0000313" key="2">
    <source>
        <dbReference type="EMBL" id="MDX8306091.1"/>
    </source>
</evidence>
<keyword evidence="1" id="KW-0472">Membrane</keyword>
<feature type="non-terminal residue" evidence="2">
    <location>
        <position position="66"/>
    </location>
</feature>
<reference evidence="2" key="1">
    <citation type="journal article" date="2023" name="Phytobiomes J">
        <title>Deciphering the key players within the bacterial microbiota associated with aerial crown gall tumors on rhododendron: Insights into the gallobiome.</title>
        <authorList>
            <person name="Kuzmanovic N."/>
            <person name="Nesme J."/>
            <person name="Wolf J."/>
            <person name="Neumann-Schaal M."/>
            <person name="Petersen J."/>
            <person name="Fernandez-Gnecco G."/>
            <person name="Sproeer C."/>
            <person name="Bunk B."/>
            <person name="Overmann J."/>
            <person name="Sorensen S.J."/>
            <person name="Idczak E."/>
            <person name="Smalla K."/>
        </authorList>
    </citation>
    <scope>NUCLEOTIDE SEQUENCE</scope>
    <source>
        <strain evidence="2">Rho-11.1</strain>
    </source>
</reference>
<feature type="transmembrane region" description="Helical" evidence="1">
    <location>
        <begin position="7"/>
        <end position="26"/>
    </location>
</feature>
<accession>A0AAW9FLR1</accession>
<dbReference type="AlphaFoldDB" id="A0AAW9FLR1"/>
<keyword evidence="1" id="KW-0812">Transmembrane</keyword>
<name>A0AAW9FLR1_9HYPH</name>
<proteinExistence type="predicted"/>
<protein>
    <submittedName>
        <fullName evidence="2">Conjugal transfer protein TraG</fullName>
    </submittedName>
</protein>
<sequence>MRASRLVLTAFPATTMIAVVVFMPGIEHWLAAFGKTAQAKLMLGRIGLALPYATAAAIGTIFLFAA</sequence>
<comment type="caution">
    <text evidence="2">The sequence shown here is derived from an EMBL/GenBank/DDBJ whole genome shotgun (WGS) entry which is preliminary data.</text>
</comment>
<dbReference type="EMBL" id="JAVRAF010000083">
    <property type="protein sequence ID" value="MDX8306091.1"/>
    <property type="molecule type" value="Genomic_DNA"/>
</dbReference>
<keyword evidence="1" id="KW-1133">Transmembrane helix</keyword>
<feature type="transmembrane region" description="Helical" evidence="1">
    <location>
        <begin position="46"/>
        <end position="65"/>
    </location>
</feature>
<evidence type="ECO:0000256" key="1">
    <source>
        <dbReference type="SAM" id="Phobius"/>
    </source>
</evidence>
<organism evidence="2">
    <name type="scientific">Agrobacterium rosae</name>
    <dbReference type="NCBI Taxonomy" id="1972867"/>
    <lineage>
        <taxon>Bacteria</taxon>
        <taxon>Pseudomonadati</taxon>
        <taxon>Pseudomonadota</taxon>
        <taxon>Alphaproteobacteria</taxon>
        <taxon>Hyphomicrobiales</taxon>
        <taxon>Rhizobiaceae</taxon>
        <taxon>Rhizobium/Agrobacterium group</taxon>
        <taxon>Agrobacterium</taxon>
    </lineage>
</organism>